<evidence type="ECO:0000313" key="2">
    <source>
        <dbReference type="EMBL" id="MFC0384226.1"/>
    </source>
</evidence>
<name>A0ABV6IKV4_9PROT</name>
<evidence type="ECO:0000313" key="3">
    <source>
        <dbReference type="Proteomes" id="UP001589789"/>
    </source>
</evidence>
<keyword evidence="3" id="KW-1185">Reference proteome</keyword>
<comment type="caution">
    <text evidence="2">The sequence shown here is derived from an EMBL/GenBank/DDBJ whole genome shotgun (WGS) entry which is preliminary data.</text>
</comment>
<dbReference type="Gene3D" id="3.90.550.10">
    <property type="entry name" value="Spore Coat Polysaccharide Biosynthesis Protein SpsA, Chain A"/>
    <property type="match status" value="1"/>
</dbReference>
<dbReference type="EMBL" id="JBHLVZ010000001">
    <property type="protein sequence ID" value="MFC0384226.1"/>
    <property type="molecule type" value="Genomic_DNA"/>
</dbReference>
<feature type="domain" description="Glycosyltransferase 2-like" evidence="1">
    <location>
        <begin position="8"/>
        <end position="110"/>
    </location>
</feature>
<reference evidence="2 3" key="1">
    <citation type="submission" date="2024-09" db="EMBL/GenBank/DDBJ databases">
        <authorList>
            <person name="Sun Q."/>
            <person name="Mori K."/>
        </authorList>
    </citation>
    <scope>NUCLEOTIDE SEQUENCE [LARGE SCALE GENOMIC DNA]</scope>
    <source>
        <strain evidence="2 3">CCM 7468</strain>
    </source>
</reference>
<organism evidence="2 3">
    <name type="scientific">Muricoccus vinaceus</name>
    <dbReference type="NCBI Taxonomy" id="424704"/>
    <lineage>
        <taxon>Bacteria</taxon>
        <taxon>Pseudomonadati</taxon>
        <taxon>Pseudomonadota</taxon>
        <taxon>Alphaproteobacteria</taxon>
        <taxon>Acetobacterales</taxon>
        <taxon>Roseomonadaceae</taxon>
        <taxon>Muricoccus</taxon>
    </lineage>
</organism>
<evidence type="ECO:0000259" key="1">
    <source>
        <dbReference type="Pfam" id="PF00535"/>
    </source>
</evidence>
<protein>
    <submittedName>
        <fullName evidence="2">Glycosyltransferase family 2 protein</fullName>
    </submittedName>
</protein>
<sequence>MSARRITAVVPAWNRAALLPETLDRILGQERAPDEVIVVDDGSTDSTPDLLARYAARGVQAVRTANAGDLAARNVGLREASGTLVAFCDSDDLWHPGFLAAMEALWDTEPGLRAAYGNFRIVREGSWSEATKFDDAPAGFWEGMRPMREGAMVFDRPMAERLVRFQPFFPSALVVDRDFLRGAGGWDEGVSGLVGRDFATALRIAEHAPLGILWTPLVGIRKHGSNDSGDVLAMNLGDAEVLDHVLRTRPPFAAHADAFRASAAERRRAALDTAFARGRFEEVRAIARLIPAGALPPLSRAKRAVAGLPEPARAVVARLVMAAGTLKGRLAAARR</sequence>
<dbReference type="RefSeq" id="WP_377048249.1">
    <property type="nucleotide sequence ID" value="NZ_JBHLVZ010000001.1"/>
</dbReference>
<dbReference type="PANTHER" id="PTHR43685:SF2">
    <property type="entry name" value="GLYCOSYLTRANSFERASE 2-LIKE DOMAIN-CONTAINING PROTEIN"/>
    <property type="match status" value="1"/>
</dbReference>
<dbReference type="InterPro" id="IPR029044">
    <property type="entry name" value="Nucleotide-diphossugar_trans"/>
</dbReference>
<dbReference type="InterPro" id="IPR001173">
    <property type="entry name" value="Glyco_trans_2-like"/>
</dbReference>
<accession>A0ABV6IKV4</accession>
<dbReference type="Pfam" id="PF00535">
    <property type="entry name" value="Glycos_transf_2"/>
    <property type="match status" value="1"/>
</dbReference>
<dbReference type="PANTHER" id="PTHR43685">
    <property type="entry name" value="GLYCOSYLTRANSFERASE"/>
    <property type="match status" value="1"/>
</dbReference>
<dbReference type="InterPro" id="IPR050834">
    <property type="entry name" value="Glycosyltransf_2"/>
</dbReference>
<dbReference type="Proteomes" id="UP001589789">
    <property type="component" value="Unassembled WGS sequence"/>
</dbReference>
<dbReference type="CDD" id="cd00761">
    <property type="entry name" value="Glyco_tranf_GTA_type"/>
    <property type="match status" value="1"/>
</dbReference>
<gene>
    <name evidence="2" type="ORF">ACFFIC_01525</name>
</gene>
<dbReference type="SUPFAM" id="SSF53448">
    <property type="entry name" value="Nucleotide-diphospho-sugar transferases"/>
    <property type="match status" value="1"/>
</dbReference>
<proteinExistence type="predicted"/>